<name>A0AAE0L4U4_9CHLO</name>
<feature type="compositionally biased region" description="Low complexity" evidence="2">
    <location>
        <begin position="206"/>
        <end position="228"/>
    </location>
</feature>
<feature type="compositionally biased region" description="Polar residues" evidence="2">
    <location>
        <begin position="1"/>
        <end position="16"/>
    </location>
</feature>
<sequence length="872" mass="97085">MGTGASKSGKTTAEKSQATKDLEERLTENRPSVAYGDVNKVMATLSGQTDDIATCLEEEFFQTTSYTKAELKAYNDQLKKISYAKPGAKVIKPKGPAKPLKGKDKLEEKHTKNSIWRQKVAKAKTNARQTISVLQCLKAKFETSGEYQFLGRLPFYVLEALGDREECAKFLENYQQLENRLANKPVMEPVTAKSIKRMAENRSVGKLRSSRLTKSTSSKDPPKTSQKTITGAKGARTDIVDEAEALMLEEAEAETEKQRLAEAEAKARLLHDEEMAKHLDVLRKEAEVLQTMLNFINDKSMPKLPWRTPDVGDPATLVTLGWKETEAEMVNYFRSGSICVQILAAGSTFTMPDGSTIPLWTAEIYKLAESCLGKYASDHIMEMKSKDSEMKGETGTIIEGLTMGGRQMLAIVMAVSKLCGGKALGDAAVKKLKIIVHCSSELEQQVVSNIRDRNYFGLTPENIIIVFQSRLPGFKYDENADGNSEFMEDKESPLRMYGTGFAYQQLAWEGAAYVLTSENSKQVLSESVLAYLQAEKVEWLLSNRLNDMHRLHPDFAIDTESIRYALKMRELVGANMCIAVKETEGLTDAIDHGCIVFSQYDQGVPFVDELVTDELLSGDMQAVARDVSASNSNKVWTGCDRYVFHLPSLHKTMLAERFTPLLRLKEFKEMDKFAVTPEKEKEDIIEETEAKTEIEKEGKSDRFISNAESAGMSNKKVGFGSTVAVYPFFHMSEITRANKIRCVAARTAAPDVLELKNADSLNAALEVVYRQDSVMDLHRALDELCTGSRSRVTFRSTGAKPRFNVLVFCAFDENNASQQAANALLPLFVSGVDKVHLVSLSLSNVRSSRQSAGMALSQFGLPVWYTFYKTSR</sequence>
<evidence type="ECO:0000256" key="2">
    <source>
        <dbReference type="SAM" id="MobiDB-lite"/>
    </source>
</evidence>
<feature type="region of interest" description="Disordered" evidence="2">
    <location>
        <begin position="197"/>
        <end position="234"/>
    </location>
</feature>
<accession>A0AAE0L4U4</accession>
<keyword evidence="4" id="KW-1185">Reference proteome</keyword>
<dbReference type="AlphaFoldDB" id="A0AAE0L4U4"/>
<protein>
    <submittedName>
        <fullName evidence="3">Uncharacterized protein</fullName>
    </submittedName>
</protein>
<feature type="coiled-coil region" evidence="1">
    <location>
        <begin position="243"/>
        <end position="299"/>
    </location>
</feature>
<feature type="compositionally biased region" description="Basic and acidic residues" evidence="2">
    <location>
        <begin position="17"/>
        <end position="28"/>
    </location>
</feature>
<feature type="region of interest" description="Disordered" evidence="2">
    <location>
        <begin position="1"/>
        <end position="32"/>
    </location>
</feature>
<reference evidence="3 4" key="1">
    <citation type="journal article" date="2015" name="Genome Biol. Evol.">
        <title>Comparative Genomics of a Bacterivorous Green Alga Reveals Evolutionary Causalities and Consequences of Phago-Mixotrophic Mode of Nutrition.</title>
        <authorList>
            <person name="Burns J.A."/>
            <person name="Paasch A."/>
            <person name="Narechania A."/>
            <person name="Kim E."/>
        </authorList>
    </citation>
    <scope>NUCLEOTIDE SEQUENCE [LARGE SCALE GENOMIC DNA]</scope>
    <source>
        <strain evidence="3 4">PLY_AMNH</strain>
    </source>
</reference>
<dbReference type="Proteomes" id="UP001190700">
    <property type="component" value="Unassembled WGS sequence"/>
</dbReference>
<comment type="caution">
    <text evidence="3">The sequence shown here is derived from an EMBL/GenBank/DDBJ whole genome shotgun (WGS) entry which is preliminary data.</text>
</comment>
<gene>
    <name evidence="3" type="ORF">CYMTET_19825</name>
</gene>
<dbReference type="EMBL" id="LGRX02009322">
    <property type="protein sequence ID" value="KAK3271849.1"/>
    <property type="molecule type" value="Genomic_DNA"/>
</dbReference>
<evidence type="ECO:0000313" key="4">
    <source>
        <dbReference type="Proteomes" id="UP001190700"/>
    </source>
</evidence>
<organism evidence="3 4">
    <name type="scientific">Cymbomonas tetramitiformis</name>
    <dbReference type="NCBI Taxonomy" id="36881"/>
    <lineage>
        <taxon>Eukaryota</taxon>
        <taxon>Viridiplantae</taxon>
        <taxon>Chlorophyta</taxon>
        <taxon>Pyramimonadophyceae</taxon>
        <taxon>Pyramimonadales</taxon>
        <taxon>Pyramimonadaceae</taxon>
        <taxon>Cymbomonas</taxon>
    </lineage>
</organism>
<keyword evidence="1" id="KW-0175">Coiled coil</keyword>
<evidence type="ECO:0000313" key="3">
    <source>
        <dbReference type="EMBL" id="KAK3271849.1"/>
    </source>
</evidence>
<proteinExistence type="predicted"/>
<evidence type="ECO:0000256" key="1">
    <source>
        <dbReference type="SAM" id="Coils"/>
    </source>
</evidence>